<sequence>MHADEKDDYWTLQSSPLQKQLEPLLKTEAIDGVEPLGNQFAIDSKESVPELLKQPLFGQPALTSSELGRARSAPTVLGPLNTYALLDAARLPFILTELLEASGLTSQSLFDGKAQEEMGEQAPYLVQLEEANSFTRKLFTDGSGMNGLWGLGLGIFLRSRSSFASVRKHMRKMTRVQIEKDNTWNYFRFWEPKMVPYFLRGTDVANQEAFLGFDLELHTIDHAGTWLRMYLVGEPRLTPPARIIIKDRDKTSFQRYGRRQYVHDLKDWLYDSFGNPSKIEDTERFLRREIRAAHKGFRTTDKRIIAHCVAASWLLGESAMTTKRVKTSDVLVNARGAKQLYDRAYKYRYMVED</sequence>
<protein>
    <submittedName>
        <fullName evidence="2">Uncharacterized protein DUF4123</fullName>
    </submittedName>
</protein>
<dbReference type="InterPro" id="IPR025391">
    <property type="entry name" value="DUF4123"/>
</dbReference>
<evidence type="ECO:0000259" key="1">
    <source>
        <dbReference type="Pfam" id="PF13503"/>
    </source>
</evidence>
<comment type="caution">
    <text evidence="2">The sequence shown here is derived from an EMBL/GenBank/DDBJ whole genome shotgun (WGS) entry which is preliminary data.</text>
</comment>
<proteinExistence type="predicted"/>
<organism evidence="2 3">
    <name type="scientific">Litoreibacter halocynthiae</name>
    <dbReference type="NCBI Taxonomy" id="1242689"/>
    <lineage>
        <taxon>Bacteria</taxon>
        <taxon>Pseudomonadati</taxon>
        <taxon>Pseudomonadota</taxon>
        <taxon>Alphaproteobacteria</taxon>
        <taxon>Rhodobacterales</taxon>
        <taxon>Roseobacteraceae</taxon>
        <taxon>Litoreibacter</taxon>
    </lineage>
</organism>
<dbReference type="EMBL" id="SOBH01000002">
    <property type="protein sequence ID" value="TDT74800.1"/>
    <property type="molecule type" value="Genomic_DNA"/>
</dbReference>
<evidence type="ECO:0000313" key="3">
    <source>
        <dbReference type="Proteomes" id="UP000294563"/>
    </source>
</evidence>
<feature type="domain" description="DUF4123" evidence="1">
    <location>
        <begin position="83"/>
        <end position="204"/>
    </location>
</feature>
<gene>
    <name evidence="2" type="ORF">BDE40_1517</name>
</gene>
<dbReference type="RefSeq" id="WP_162848050.1">
    <property type="nucleotide sequence ID" value="NZ_SOBH01000002.1"/>
</dbReference>
<dbReference type="Proteomes" id="UP000294563">
    <property type="component" value="Unassembled WGS sequence"/>
</dbReference>
<dbReference type="AlphaFoldDB" id="A0A4R7LL25"/>
<name>A0A4R7LL25_9RHOB</name>
<evidence type="ECO:0000313" key="2">
    <source>
        <dbReference type="EMBL" id="TDT74800.1"/>
    </source>
</evidence>
<dbReference type="Pfam" id="PF13503">
    <property type="entry name" value="DUF4123"/>
    <property type="match status" value="1"/>
</dbReference>
<keyword evidence="3" id="KW-1185">Reference proteome</keyword>
<reference evidence="2 3" key="1">
    <citation type="submission" date="2019-03" db="EMBL/GenBank/DDBJ databases">
        <title>Genomic Encyclopedia of Archaeal and Bacterial Type Strains, Phase II (KMG-II): from individual species to whole genera.</title>
        <authorList>
            <person name="Goeker M."/>
        </authorList>
    </citation>
    <scope>NUCLEOTIDE SEQUENCE [LARGE SCALE GENOMIC DNA]</scope>
    <source>
        <strain evidence="2 3">DSM 29467</strain>
    </source>
</reference>
<accession>A0A4R7LL25</accession>